<dbReference type="Proteomes" id="UP000095280">
    <property type="component" value="Unplaced"/>
</dbReference>
<keyword evidence="2" id="KW-1185">Reference proteome</keyword>
<dbReference type="WBParaSite" id="maker-unitig_44085-snap-gene-0.2-mRNA-1">
    <property type="protein sequence ID" value="maker-unitig_44085-snap-gene-0.2-mRNA-1"/>
    <property type="gene ID" value="maker-unitig_44085-snap-gene-0.2"/>
</dbReference>
<evidence type="ECO:0000313" key="3">
    <source>
        <dbReference type="WBParaSite" id="maker-unitig_44085-snap-gene-0.2-mRNA-1"/>
    </source>
</evidence>
<reference evidence="3" key="1">
    <citation type="submission" date="2016-11" db="UniProtKB">
        <authorList>
            <consortium name="WormBaseParasite"/>
        </authorList>
    </citation>
    <scope>IDENTIFICATION</scope>
</reference>
<organism evidence="2 3">
    <name type="scientific">Macrostomum lignano</name>
    <dbReference type="NCBI Taxonomy" id="282301"/>
    <lineage>
        <taxon>Eukaryota</taxon>
        <taxon>Metazoa</taxon>
        <taxon>Spiralia</taxon>
        <taxon>Lophotrochozoa</taxon>
        <taxon>Platyhelminthes</taxon>
        <taxon>Rhabditophora</taxon>
        <taxon>Macrostomorpha</taxon>
        <taxon>Macrostomida</taxon>
        <taxon>Macrostomidae</taxon>
        <taxon>Macrostomum</taxon>
    </lineage>
</organism>
<proteinExistence type="predicted"/>
<dbReference type="AlphaFoldDB" id="A0A1I8FRT1"/>
<evidence type="ECO:0000256" key="1">
    <source>
        <dbReference type="SAM" id="MobiDB-lite"/>
    </source>
</evidence>
<accession>A0A1I8FRT1</accession>
<sequence>MSSPRAKACQQLTGCNNKFFGSSANSAMRTSRPTRRQPHSVANGLPGTAIVFNYRRGRTVRIAEFAELPKNLLYS</sequence>
<name>A0A1I8FRT1_9PLAT</name>
<feature type="region of interest" description="Disordered" evidence="1">
    <location>
        <begin position="23"/>
        <end position="42"/>
    </location>
</feature>
<protein>
    <submittedName>
        <fullName evidence="3">Doublecortin domain-containing protein</fullName>
    </submittedName>
</protein>
<evidence type="ECO:0000313" key="2">
    <source>
        <dbReference type="Proteomes" id="UP000095280"/>
    </source>
</evidence>